<dbReference type="AlphaFoldDB" id="A0A163DRZ4"/>
<dbReference type="RefSeq" id="XP_018291100.1">
    <property type="nucleotide sequence ID" value="XM_018431631.1"/>
</dbReference>
<dbReference type="Proteomes" id="UP000077315">
    <property type="component" value="Unassembled WGS sequence"/>
</dbReference>
<name>A0A163DRZ4_PHYB8</name>
<reference evidence="2" key="1">
    <citation type="submission" date="2015-06" db="EMBL/GenBank/DDBJ databases">
        <title>Expansion of signal transduction pathways in fungi by whole-genome duplication.</title>
        <authorList>
            <consortium name="DOE Joint Genome Institute"/>
            <person name="Corrochano L.M."/>
            <person name="Kuo A."/>
            <person name="Marcet-Houben M."/>
            <person name="Polaino S."/>
            <person name="Salamov A."/>
            <person name="Villalobos J.M."/>
            <person name="Alvarez M.I."/>
            <person name="Avalos J."/>
            <person name="Benito E.P."/>
            <person name="Benoit I."/>
            <person name="Burger G."/>
            <person name="Camino L.P."/>
            <person name="Canovas D."/>
            <person name="Cerda-Olmedo E."/>
            <person name="Cheng J.-F."/>
            <person name="Dominguez A."/>
            <person name="Elias M."/>
            <person name="Eslava A.P."/>
            <person name="Glaser F."/>
            <person name="Grimwood J."/>
            <person name="Gutierrez G."/>
            <person name="Heitman J."/>
            <person name="Henrissat B."/>
            <person name="Iturriaga E.A."/>
            <person name="Lang B.F."/>
            <person name="Lavin J.L."/>
            <person name="Lee S."/>
            <person name="Li W."/>
            <person name="Lindquist E."/>
            <person name="Lopez-Garcia S."/>
            <person name="Luque E.M."/>
            <person name="Marcos A.T."/>
            <person name="Martin J."/>
            <person name="McCluskey K."/>
            <person name="Medina H.R."/>
            <person name="Miralles-Duran A."/>
            <person name="Miyazaki A."/>
            <person name="Munoz-Torres E."/>
            <person name="Oguiza J.A."/>
            <person name="Ohm R."/>
            <person name="Olmedo M."/>
            <person name="Orejas M."/>
            <person name="Ortiz-Castellanos L."/>
            <person name="Pisabarro A.G."/>
            <person name="Rodriguez-Romero J."/>
            <person name="Ruiz-Herrera J."/>
            <person name="Ruiz-Vazquez R."/>
            <person name="Sanz C."/>
            <person name="Schackwitz W."/>
            <person name="Schmutz J."/>
            <person name="Shahriari M."/>
            <person name="Shelest E."/>
            <person name="Silva-Franco F."/>
            <person name="Soanes D."/>
            <person name="Syed K."/>
            <person name="Tagua V.G."/>
            <person name="Talbot N.J."/>
            <person name="Thon M."/>
            <person name="De vries R.P."/>
            <person name="Wiebenga A."/>
            <person name="Yadav J.S."/>
            <person name="Braun E.L."/>
            <person name="Baker S."/>
            <person name="Garre V."/>
            <person name="Horwitz B."/>
            <person name="Torres-Martinez S."/>
            <person name="Idnurm A."/>
            <person name="Herrera-Estrella A."/>
            <person name="Gabaldon T."/>
            <person name="Grigoriev I.V."/>
        </authorList>
    </citation>
    <scope>NUCLEOTIDE SEQUENCE [LARGE SCALE GENOMIC DNA]</scope>
    <source>
        <strain evidence="2">NRRL 1555(-)</strain>
    </source>
</reference>
<evidence type="ECO:0000313" key="1">
    <source>
        <dbReference type="EMBL" id="OAD73060.1"/>
    </source>
</evidence>
<evidence type="ECO:0000313" key="2">
    <source>
        <dbReference type="Proteomes" id="UP000077315"/>
    </source>
</evidence>
<dbReference type="GeneID" id="28992537"/>
<dbReference type="OrthoDB" id="10367488at2759"/>
<dbReference type="VEuPathDB" id="FungiDB:PHYBLDRAFT_146372"/>
<dbReference type="EMBL" id="KV440982">
    <property type="protein sequence ID" value="OAD73060.1"/>
    <property type="molecule type" value="Genomic_DNA"/>
</dbReference>
<organism evidence="1 2">
    <name type="scientific">Phycomyces blakesleeanus (strain ATCC 8743b / DSM 1359 / FGSC 10004 / NBRC 33097 / NRRL 1555)</name>
    <dbReference type="NCBI Taxonomy" id="763407"/>
    <lineage>
        <taxon>Eukaryota</taxon>
        <taxon>Fungi</taxon>
        <taxon>Fungi incertae sedis</taxon>
        <taxon>Mucoromycota</taxon>
        <taxon>Mucoromycotina</taxon>
        <taxon>Mucoromycetes</taxon>
        <taxon>Mucorales</taxon>
        <taxon>Phycomycetaceae</taxon>
        <taxon>Phycomyces</taxon>
    </lineage>
</organism>
<gene>
    <name evidence="1" type="ORF">PHYBLDRAFT_146372</name>
</gene>
<proteinExistence type="predicted"/>
<accession>A0A163DRZ4</accession>
<dbReference type="InParanoid" id="A0A163DRZ4"/>
<keyword evidence="2" id="KW-1185">Reference proteome</keyword>
<protein>
    <submittedName>
        <fullName evidence="1">Uncharacterized protein</fullName>
    </submittedName>
</protein>
<sequence>MSHLPGVLFFWKDPERPIDMILLQSDQSKSFVLLSDSAVINTHSQQLYLIPTFEKQEDRFSALL</sequence>